<organism evidence="1 2">
    <name type="scientific">Candidatus Acidulodesulfobacterium acidiphilum</name>
    <dbReference type="NCBI Taxonomy" id="2597224"/>
    <lineage>
        <taxon>Bacteria</taxon>
        <taxon>Deltaproteobacteria</taxon>
        <taxon>Candidatus Acidulodesulfobacterales</taxon>
        <taxon>Candidatus Acidulodesulfobacterium</taxon>
    </lineage>
</organism>
<dbReference type="Proteomes" id="UP000322454">
    <property type="component" value="Unassembled WGS sequence"/>
</dbReference>
<comment type="caution">
    <text evidence="1">The sequence shown here is derived from an EMBL/GenBank/DDBJ whole genome shotgun (WGS) entry which is preliminary data.</text>
</comment>
<evidence type="ECO:0000313" key="2">
    <source>
        <dbReference type="Proteomes" id="UP000322454"/>
    </source>
</evidence>
<accession>A0A520X8H8</accession>
<reference evidence="1 2" key="1">
    <citation type="submission" date="2019-01" db="EMBL/GenBank/DDBJ databases">
        <title>Insights into ecological role of a new deltaproteobacterial order Candidatus Sinidesulfobacterales (Sva0485) by metagenomics and metatranscriptomics.</title>
        <authorList>
            <person name="Tan S."/>
            <person name="Liu J."/>
            <person name="Fang Y."/>
            <person name="Hedlund B."/>
            <person name="Lian Z.-H."/>
            <person name="Huang L.-Y."/>
            <person name="Li J.-T."/>
            <person name="Huang L.-N."/>
            <person name="Li W.-J."/>
            <person name="Jiang H.-C."/>
            <person name="Dong H.-L."/>
            <person name="Shu W.-S."/>
        </authorList>
    </citation>
    <scope>NUCLEOTIDE SEQUENCE [LARGE SCALE GENOMIC DNA]</scope>
    <source>
        <strain evidence="1">AP4</strain>
    </source>
</reference>
<name>A0A520X8H8_9DELT</name>
<protein>
    <submittedName>
        <fullName evidence="1">Uncharacterized protein</fullName>
    </submittedName>
</protein>
<dbReference type="AlphaFoldDB" id="A0A520X8H8"/>
<sequence length="72" mass="8577">MRIETLSHALVRWTSDGWRTVNDAEVKNSGLGVFYNDLPTENLAENDEIVFTFYWTDEEKWENKDFYVKIND</sequence>
<evidence type="ECO:0000313" key="1">
    <source>
        <dbReference type="EMBL" id="RZV37489.1"/>
    </source>
</evidence>
<gene>
    <name evidence="1" type="ORF">EVJ48_08795</name>
</gene>
<dbReference type="EMBL" id="SHMQ01000036">
    <property type="protein sequence ID" value="RZV37489.1"/>
    <property type="molecule type" value="Genomic_DNA"/>
</dbReference>
<proteinExistence type="predicted"/>